<dbReference type="EMBL" id="JACGCM010001497">
    <property type="protein sequence ID" value="KAF6154453.1"/>
    <property type="molecule type" value="Genomic_DNA"/>
</dbReference>
<dbReference type="OrthoDB" id="339325at2759"/>
<dbReference type="SMART" id="SM00091">
    <property type="entry name" value="PAS"/>
    <property type="match status" value="1"/>
</dbReference>
<proteinExistence type="inferred from homology"/>
<keyword evidence="19" id="KW-1185">Reference proteome</keyword>
<keyword evidence="4" id="KW-0600">Photoreceptor protein</keyword>
<keyword evidence="8" id="KW-0418">Kinase</keyword>
<dbReference type="InterPro" id="IPR035965">
    <property type="entry name" value="PAS-like_dom_sf"/>
</dbReference>
<dbReference type="NCBIfam" id="TIGR00229">
    <property type="entry name" value="sensory_box"/>
    <property type="match status" value="1"/>
</dbReference>
<dbReference type="Pfam" id="PF07714">
    <property type="entry name" value="PK_Tyr_Ser-Thr"/>
    <property type="match status" value="2"/>
</dbReference>
<accession>A0A7J7MHR7</accession>
<dbReference type="FunFam" id="3.30.200.20:FF:000060">
    <property type="entry name" value="Serine/threonine-protein kinase isoform 1"/>
    <property type="match status" value="1"/>
</dbReference>
<evidence type="ECO:0000256" key="9">
    <source>
        <dbReference type="ARBA" id="ARBA00022840"/>
    </source>
</evidence>
<keyword evidence="11" id="KW-0675">Receptor</keyword>
<dbReference type="CDD" id="cd00130">
    <property type="entry name" value="PAS"/>
    <property type="match status" value="1"/>
</dbReference>
<dbReference type="GO" id="GO:0004674">
    <property type="term" value="F:protein serine/threonine kinase activity"/>
    <property type="evidence" value="ECO:0007669"/>
    <property type="project" value="UniProtKB-KW"/>
</dbReference>
<dbReference type="InterPro" id="IPR011009">
    <property type="entry name" value="Kinase-like_dom_sf"/>
</dbReference>
<evidence type="ECO:0000256" key="6">
    <source>
        <dbReference type="ARBA" id="ARBA00022679"/>
    </source>
</evidence>
<dbReference type="PANTHER" id="PTHR44329">
    <property type="entry name" value="SERINE/THREONINE-PROTEIN KINASE TNNI3K-RELATED"/>
    <property type="match status" value="1"/>
</dbReference>
<keyword evidence="7 14" id="KW-0547">Nucleotide-binding</keyword>
<dbReference type="InterPro" id="IPR000014">
    <property type="entry name" value="PAS"/>
</dbReference>
<dbReference type="CDD" id="cd13999">
    <property type="entry name" value="STKc_MAP3K-like"/>
    <property type="match status" value="1"/>
</dbReference>
<feature type="binding site" evidence="14">
    <location>
        <position position="508"/>
    </location>
    <ligand>
        <name>ATP</name>
        <dbReference type="ChEBI" id="CHEBI:30616"/>
    </ligand>
</feature>
<dbReference type="Proteomes" id="UP000541444">
    <property type="component" value="Unassembled WGS sequence"/>
</dbReference>
<reference evidence="18 19" key="1">
    <citation type="journal article" date="2020" name="IScience">
        <title>Genome Sequencing of the Endangered Kingdonia uniflora (Circaeasteraceae, Ranunculales) Reveals Potential Mechanisms of Evolutionary Specialization.</title>
        <authorList>
            <person name="Sun Y."/>
            <person name="Deng T."/>
            <person name="Zhang A."/>
            <person name="Moore M.J."/>
            <person name="Landis J.B."/>
            <person name="Lin N."/>
            <person name="Zhang H."/>
            <person name="Zhang X."/>
            <person name="Huang J."/>
            <person name="Zhang X."/>
            <person name="Sun H."/>
            <person name="Wang H."/>
        </authorList>
    </citation>
    <scope>NUCLEOTIDE SEQUENCE [LARGE SCALE GENOMIC DNA]</scope>
    <source>
        <strain evidence="18">TB1705</strain>
        <tissue evidence="18">Leaf</tissue>
    </source>
</reference>
<dbReference type="PROSITE" id="PS00107">
    <property type="entry name" value="PROTEIN_KINASE_ATP"/>
    <property type="match status" value="1"/>
</dbReference>
<dbReference type="GO" id="GO:0009881">
    <property type="term" value="F:photoreceptor activity"/>
    <property type="evidence" value="ECO:0007669"/>
    <property type="project" value="UniProtKB-KW"/>
</dbReference>
<dbReference type="InterPro" id="IPR013767">
    <property type="entry name" value="PAS_fold"/>
</dbReference>
<keyword evidence="9 14" id="KW-0067">ATP-binding</keyword>
<protein>
    <recommendedName>
        <fullName evidence="2">non-specific serine/threonine protein kinase</fullName>
        <ecNumber evidence="2">2.7.11.1</ecNumber>
    </recommendedName>
</protein>
<name>A0A7J7MHR7_9MAGN</name>
<feature type="region of interest" description="Disordered" evidence="15">
    <location>
        <begin position="445"/>
        <end position="471"/>
    </location>
</feature>
<feature type="domain" description="PAS" evidence="17">
    <location>
        <begin position="86"/>
        <end position="121"/>
    </location>
</feature>
<dbReference type="PROSITE" id="PS50011">
    <property type="entry name" value="PROTEIN_KINASE_DOM"/>
    <property type="match status" value="1"/>
</dbReference>
<dbReference type="EC" id="2.7.11.1" evidence="2"/>
<dbReference type="InterPro" id="IPR000719">
    <property type="entry name" value="Prot_kinase_dom"/>
</dbReference>
<evidence type="ECO:0000259" key="17">
    <source>
        <dbReference type="PROSITE" id="PS50112"/>
    </source>
</evidence>
<dbReference type="Gene3D" id="3.30.200.20">
    <property type="entry name" value="Phosphorylase Kinase, domain 1"/>
    <property type="match status" value="1"/>
</dbReference>
<evidence type="ECO:0000256" key="3">
    <source>
        <dbReference type="ARBA" id="ARBA00022527"/>
    </source>
</evidence>
<dbReference type="Gene3D" id="1.10.510.10">
    <property type="entry name" value="Transferase(Phosphotransferase) domain 1"/>
    <property type="match status" value="1"/>
</dbReference>
<comment type="caution">
    <text evidence="18">The sequence shown here is derived from an EMBL/GenBank/DDBJ whole genome shotgun (WGS) entry which is preliminary data.</text>
</comment>
<evidence type="ECO:0000256" key="12">
    <source>
        <dbReference type="ARBA" id="ARBA00047899"/>
    </source>
</evidence>
<dbReference type="Pfam" id="PF00989">
    <property type="entry name" value="PAS"/>
    <property type="match status" value="1"/>
</dbReference>
<organism evidence="18 19">
    <name type="scientific">Kingdonia uniflora</name>
    <dbReference type="NCBI Taxonomy" id="39325"/>
    <lineage>
        <taxon>Eukaryota</taxon>
        <taxon>Viridiplantae</taxon>
        <taxon>Streptophyta</taxon>
        <taxon>Embryophyta</taxon>
        <taxon>Tracheophyta</taxon>
        <taxon>Spermatophyta</taxon>
        <taxon>Magnoliopsida</taxon>
        <taxon>Ranunculales</taxon>
        <taxon>Circaeasteraceae</taxon>
        <taxon>Kingdonia</taxon>
    </lineage>
</organism>
<keyword evidence="6" id="KW-0808">Transferase</keyword>
<evidence type="ECO:0000256" key="13">
    <source>
        <dbReference type="ARBA" id="ARBA00048679"/>
    </source>
</evidence>
<evidence type="ECO:0000256" key="1">
    <source>
        <dbReference type="ARBA" id="ARBA00010507"/>
    </source>
</evidence>
<gene>
    <name evidence="18" type="ORF">GIB67_028345</name>
</gene>
<evidence type="ECO:0000256" key="2">
    <source>
        <dbReference type="ARBA" id="ARBA00012513"/>
    </source>
</evidence>
<dbReference type="SUPFAM" id="SSF56112">
    <property type="entry name" value="Protein kinase-like (PK-like)"/>
    <property type="match status" value="1"/>
</dbReference>
<evidence type="ECO:0000259" key="16">
    <source>
        <dbReference type="PROSITE" id="PS50011"/>
    </source>
</evidence>
<evidence type="ECO:0000256" key="7">
    <source>
        <dbReference type="ARBA" id="ARBA00022741"/>
    </source>
</evidence>
<evidence type="ECO:0000256" key="8">
    <source>
        <dbReference type="ARBA" id="ARBA00022777"/>
    </source>
</evidence>
<dbReference type="AlphaFoldDB" id="A0A7J7MHR7"/>
<dbReference type="GO" id="GO:0006355">
    <property type="term" value="P:regulation of DNA-templated transcription"/>
    <property type="evidence" value="ECO:0007669"/>
    <property type="project" value="InterPro"/>
</dbReference>
<evidence type="ECO:0000256" key="14">
    <source>
        <dbReference type="PROSITE-ProRule" id="PRU10141"/>
    </source>
</evidence>
<evidence type="ECO:0000256" key="10">
    <source>
        <dbReference type="ARBA" id="ARBA00022991"/>
    </source>
</evidence>
<dbReference type="SUPFAM" id="SSF55785">
    <property type="entry name" value="PYP-like sensor domain (PAS domain)"/>
    <property type="match status" value="1"/>
</dbReference>
<comment type="catalytic activity">
    <reaction evidence="13">
        <text>L-seryl-[protein] + ATP = O-phospho-L-seryl-[protein] + ADP + H(+)</text>
        <dbReference type="Rhea" id="RHEA:17989"/>
        <dbReference type="Rhea" id="RHEA-COMP:9863"/>
        <dbReference type="Rhea" id="RHEA-COMP:11604"/>
        <dbReference type="ChEBI" id="CHEBI:15378"/>
        <dbReference type="ChEBI" id="CHEBI:29999"/>
        <dbReference type="ChEBI" id="CHEBI:30616"/>
        <dbReference type="ChEBI" id="CHEBI:83421"/>
        <dbReference type="ChEBI" id="CHEBI:456216"/>
        <dbReference type="EC" id="2.7.11.1"/>
    </reaction>
</comment>
<dbReference type="GO" id="GO:0005524">
    <property type="term" value="F:ATP binding"/>
    <property type="evidence" value="ECO:0007669"/>
    <property type="project" value="UniProtKB-UniRule"/>
</dbReference>
<evidence type="ECO:0000313" key="19">
    <source>
        <dbReference type="Proteomes" id="UP000541444"/>
    </source>
</evidence>
<dbReference type="Gene3D" id="3.30.450.20">
    <property type="entry name" value="PAS domain"/>
    <property type="match status" value="1"/>
</dbReference>
<evidence type="ECO:0000256" key="5">
    <source>
        <dbReference type="ARBA" id="ARBA00022606"/>
    </source>
</evidence>
<evidence type="ECO:0000256" key="4">
    <source>
        <dbReference type="ARBA" id="ARBA00022543"/>
    </source>
</evidence>
<dbReference type="InterPro" id="IPR001245">
    <property type="entry name" value="Ser-Thr/Tyr_kinase_cat_dom"/>
</dbReference>
<dbReference type="PANTHER" id="PTHR44329:SF47">
    <property type="entry name" value="SERINE_THREONINE-PROTEIN KINASE ROCO5-RELATED"/>
    <property type="match status" value="1"/>
</dbReference>
<comment type="catalytic activity">
    <reaction evidence="12">
        <text>L-threonyl-[protein] + ATP = O-phospho-L-threonyl-[protein] + ADP + H(+)</text>
        <dbReference type="Rhea" id="RHEA:46608"/>
        <dbReference type="Rhea" id="RHEA-COMP:11060"/>
        <dbReference type="Rhea" id="RHEA-COMP:11605"/>
        <dbReference type="ChEBI" id="CHEBI:15378"/>
        <dbReference type="ChEBI" id="CHEBI:30013"/>
        <dbReference type="ChEBI" id="CHEBI:30616"/>
        <dbReference type="ChEBI" id="CHEBI:61977"/>
        <dbReference type="ChEBI" id="CHEBI:456216"/>
        <dbReference type="EC" id="2.7.11.1"/>
    </reaction>
</comment>
<evidence type="ECO:0000313" key="18">
    <source>
        <dbReference type="EMBL" id="KAF6154453.1"/>
    </source>
</evidence>
<evidence type="ECO:0000256" key="15">
    <source>
        <dbReference type="SAM" id="MobiDB-lite"/>
    </source>
</evidence>
<keyword evidence="10" id="KW-0157">Chromophore</keyword>
<keyword evidence="5" id="KW-0716">Sensory transduction</keyword>
<evidence type="ECO:0000256" key="11">
    <source>
        <dbReference type="ARBA" id="ARBA00023170"/>
    </source>
</evidence>
<dbReference type="InterPro" id="IPR017441">
    <property type="entry name" value="Protein_kinase_ATP_BS"/>
</dbReference>
<comment type="similarity">
    <text evidence="1">Belongs to the protein kinase superfamily. TKL Ser/Thr protein kinase family. RAF subfamily.</text>
</comment>
<dbReference type="PROSITE" id="PS50112">
    <property type="entry name" value="PAS"/>
    <property type="match status" value="1"/>
</dbReference>
<dbReference type="InterPro" id="IPR051681">
    <property type="entry name" value="Ser/Thr_Kinases-Pseudokinases"/>
</dbReference>
<sequence>MAEDESRTSQLYRVILNRFRDLETSHAKLSEQLKVLVHEKEQEQRIIDKDRNSSWGLLPSFVTLKSPYSAVLQGMGPAVFVCRGASSNGDIIFWNRSAEMLYGWKAYEVVGQRLAELLIEECNWAIIEKIMGKLRTGQLWSGQFPFKKRSGEIFMALTTKSPLYEDGELVGVITVSSAADDFNRINSENLRINQEHANGHQSRESVFDTRRIQWHPQPQTASLPHISSSVSNLVSKFFTRYHGDDDAARTSTRGRGEVVLDTYDVESEMEHKSSFSLNFMKGTTEGNINKEGKPLLKFVQPSKIASKLIEKLRIGASGNDGQEEYTSVPPPSSAYIPGNNSMGSARNLNLLGVVKGEVVLKKSSIHVIEHEHLDEKGLKVQNGIQECCAANRNSLVTSWLECHNCSEIPRIGREQEGIVVSNLANLDENIDAKAIVVPKPLVNQPLGQPSSGESTGDNHSSSSTKGDSNSVSDCEIHWEDLQIGEEIGKGSFAVVYRGIWNGSDVAIKVYFGSEYREATLLDYYKEITIMKSLRHPNVLLFMGAVYSPERLAIVTEFLPRGSLFRTLHRSNQTLDIRRRLRMALDVVGDFGLSKWKNATFLTAKSGRGTPQWMAPEVLRNEPSNEKSDVFSYGVILWELMTVSIPWSDLNPLQVVGIVGFMDRRLDLPENLEPRLSSIIQDCWQRHPDMRPSFQELIQSVTSLLQTFPPSPVRRSSEPLGV</sequence>
<feature type="domain" description="Protein kinase" evidence="16">
    <location>
        <begin position="481"/>
        <end position="704"/>
    </location>
</feature>
<keyword evidence="3" id="KW-0723">Serine/threonine-protein kinase</keyword>